<dbReference type="GO" id="GO:0005544">
    <property type="term" value="F:calcium-dependent phospholipid binding"/>
    <property type="evidence" value="ECO:0007669"/>
    <property type="project" value="UniProtKB-KW"/>
</dbReference>
<dbReference type="FunFam" id="1.10.220.10:FF:000008">
    <property type="entry name" value="Annexin"/>
    <property type="match status" value="1"/>
</dbReference>
<dbReference type="GO" id="GO:0009651">
    <property type="term" value="P:response to salt stress"/>
    <property type="evidence" value="ECO:0007669"/>
    <property type="project" value="TreeGrafter"/>
</dbReference>
<dbReference type="Gene3D" id="1.10.220.10">
    <property type="entry name" value="Annexin"/>
    <property type="match status" value="4"/>
</dbReference>
<evidence type="ECO:0000256" key="2">
    <source>
        <dbReference type="ARBA" id="ARBA00022737"/>
    </source>
</evidence>
<dbReference type="GO" id="GO:0005737">
    <property type="term" value="C:cytoplasm"/>
    <property type="evidence" value="ECO:0007669"/>
    <property type="project" value="TreeGrafter"/>
</dbReference>
<evidence type="ECO:0000256" key="1">
    <source>
        <dbReference type="ARBA" id="ARBA00022723"/>
    </source>
</evidence>
<dbReference type="EMBL" id="JAYMYQ010000006">
    <property type="protein sequence ID" value="KAK7323329.1"/>
    <property type="molecule type" value="Genomic_DNA"/>
</dbReference>
<dbReference type="GO" id="GO:0001786">
    <property type="term" value="F:phosphatidylserine binding"/>
    <property type="evidence" value="ECO:0007669"/>
    <property type="project" value="TreeGrafter"/>
</dbReference>
<dbReference type="GO" id="GO:0009414">
    <property type="term" value="P:response to water deprivation"/>
    <property type="evidence" value="ECO:0007669"/>
    <property type="project" value="TreeGrafter"/>
</dbReference>
<keyword evidence="8" id="KW-1185">Reference proteome</keyword>
<dbReference type="GO" id="GO:0009408">
    <property type="term" value="P:response to heat"/>
    <property type="evidence" value="ECO:0007669"/>
    <property type="project" value="TreeGrafter"/>
</dbReference>
<dbReference type="GO" id="GO:0009409">
    <property type="term" value="P:response to cold"/>
    <property type="evidence" value="ECO:0007669"/>
    <property type="project" value="TreeGrafter"/>
</dbReference>
<dbReference type="FunFam" id="1.10.220.10:FF:000006">
    <property type="entry name" value="Annexin"/>
    <property type="match status" value="1"/>
</dbReference>
<dbReference type="FunFam" id="1.10.220.10:FF:000001">
    <property type="entry name" value="Annexin"/>
    <property type="match status" value="1"/>
</dbReference>
<dbReference type="InterPro" id="IPR037104">
    <property type="entry name" value="Annexin_sf"/>
</dbReference>
<name>A0AAN9Q6L0_CANGL</name>
<dbReference type="InterPro" id="IPR018252">
    <property type="entry name" value="Annexin_repeat_CS"/>
</dbReference>
<dbReference type="GO" id="GO:0005886">
    <property type="term" value="C:plasma membrane"/>
    <property type="evidence" value="ECO:0007669"/>
    <property type="project" value="TreeGrafter"/>
</dbReference>
<comment type="similarity">
    <text evidence="6">Belongs to the annexin family.</text>
</comment>
<evidence type="ECO:0000313" key="7">
    <source>
        <dbReference type="EMBL" id="KAK7323329.1"/>
    </source>
</evidence>
<evidence type="ECO:0000256" key="6">
    <source>
        <dbReference type="RuleBase" id="RU003540"/>
    </source>
</evidence>
<keyword evidence="3 6" id="KW-0106">Calcium</keyword>
<evidence type="ECO:0000256" key="3">
    <source>
        <dbReference type="ARBA" id="ARBA00022837"/>
    </source>
</evidence>
<keyword evidence="1" id="KW-0479">Metal-binding</keyword>
<evidence type="ECO:0000313" key="8">
    <source>
        <dbReference type="Proteomes" id="UP001367508"/>
    </source>
</evidence>
<proteinExistence type="inferred from homology"/>
<reference evidence="7 8" key="1">
    <citation type="submission" date="2024-01" db="EMBL/GenBank/DDBJ databases">
        <title>The genomes of 5 underutilized Papilionoideae crops provide insights into root nodulation and disease resistanc.</title>
        <authorList>
            <person name="Jiang F."/>
        </authorList>
    </citation>
    <scope>NUCLEOTIDE SEQUENCE [LARGE SCALE GENOMIC DNA]</scope>
    <source>
        <strain evidence="7">LVBAO_FW01</strain>
        <tissue evidence="7">Leaves</tissue>
    </source>
</reference>
<dbReference type="Pfam" id="PF00191">
    <property type="entry name" value="Annexin"/>
    <property type="match status" value="4"/>
</dbReference>
<sequence>MATLIAPSNHSPMEDAEALRKAVKGWGSDEKTIIAILGHRNGTQRTQIRAAYQDLFQEDLIKRLESELSGDFERAMYRWILEPAEREALLANLALREANNNYQVIVEISCVLSPEELFVVRRAYHNRYKRSLEEDVAANTSGHLRQASHILNNFEEKKSLVSSFRYGGSEINGRLAQSEADALHEAIKDKDRKNEEIIRILTTRSKTQLVATFNRYRDDHGIAITKKLSDEGSDDFHKAANLAISCINDHKKYYEKVLRNAMEGAGTDEDALTRVIVTRAEKDLKHIKEVYYKRNSVNLEHAVAKETSGDYKKFLLTLMGKED</sequence>
<dbReference type="PRINTS" id="PR00196">
    <property type="entry name" value="ANNEXIN"/>
</dbReference>
<dbReference type="SUPFAM" id="SSF47874">
    <property type="entry name" value="Annexin"/>
    <property type="match status" value="1"/>
</dbReference>
<protein>
    <recommendedName>
        <fullName evidence="6">Annexin</fullName>
    </recommendedName>
</protein>
<accession>A0AAN9Q6L0</accession>
<dbReference type="SMART" id="SM00335">
    <property type="entry name" value="ANX"/>
    <property type="match status" value="4"/>
</dbReference>
<comment type="domain">
    <text evidence="6">A pair of annexin repeats may form one binding site for calcium and phospholipid.</text>
</comment>
<dbReference type="Proteomes" id="UP001367508">
    <property type="component" value="Unassembled WGS sequence"/>
</dbReference>
<dbReference type="FunFam" id="1.10.220.10:FF:000009">
    <property type="entry name" value="Annexin"/>
    <property type="match status" value="1"/>
</dbReference>
<comment type="caution">
    <text evidence="7">The sequence shown here is derived from an EMBL/GenBank/DDBJ whole genome shotgun (WGS) entry which is preliminary data.</text>
</comment>
<keyword evidence="2 6" id="KW-0677">Repeat</keyword>
<dbReference type="InterPro" id="IPR018502">
    <property type="entry name" value="Annexin_repeat"/>
</dbReference>
<dbReference type="PROSITE" id="PS00223">
    <property type="entry name" value="ANNEXIN_1"/>
    <property type="match status" value="1"/>
</dbReference>
<dbReference type="PROSITE" id="PS51897">
    <property type="entry name" value="ANNEXIN_2"/>
    <property type="match status" value="4"/>
</dbReference>
<dbReference type="GO" id="GO:0005509">
    <property type="term" value="F:calcium ion binding"/>
    <property type="evidence" value="ECO:0007669"/>
    <property type="project" value="InterPro"/>
</dbReference>
<organism evidence="7 8">
    <name type="scientific">Canavalia gladiata</name>
    <name type="common">Sword bean</name>
    <name type="synonym">Dolichos gladiatus</name>
    <dbReference type="NCBI Taxonomy" id="3824"/>
    <lineage>
        <taxon>Eukaryota</taxon>
        <taxon>Viridiplantae</taxon>
        <taxon>Streptophyta</taxon>
        <taxon>Embryophyta</taxon>
        <taxon>Tracheophyta</taxon>
        <taxon>Spermatophyta</taxon>
        <taxon>Magnoliopsida</taxon>
        <taxon>eudicotyledons</taxon>
        <taxon>Gunneridae</taxon>
        <taxon>Pentapetalae</taxon>
        <taxon>rosids</taxon>
        <taxon>fabids</taxon>
        <taxon>Fabales</taxon>
        <taxon>Fabaceae</taxon>
        <taxon>Papilionoideae</taxon>
        <taxon>50 kb inversion clade</taxon>
        <taxon>NPAAA clade</taxon>
        <taxon>indigoferoid/millettioid clade</taxon>
        <taxon>Phaseoleae</taxon>
        <taxon>Canavalia</taxon>
    </lineage>
</organism>
<dbReference type="AlphaFoldDB" id="A0AAN9Q6L0"/>
<keyword evidence="4 6" id="KW-0041">Annexin</keyword>
<evidence type="ECO:0000256" key="4">
    <source>
        <dbReference type="ARBA" id="ARBA00023216"/>
    </source>
</evidence>
<dbReference type="PANTHER" id="PTHR10502">
    <property type="entry name" value="ANNEXIN"/>
    <property type="match status" value="1"/>
</dbReference>
<gene>
    <name evidence="7" type="ORF">VNO77_26799</name>
</gene>
<keyword evidence="5 6" id="KW-0111">Calcium/phospholipid-binding</keyword>
<dbReference type="InterPro" id="IPR001464">
    <property type="entry name" value="Annexin"/>
</dbReference>
<evidence type="ECO:0000256" key="5">
    <source>
        <dbReference type="ARBA" id="ARBA00023302"/>
    </source>
</evidence>
<dbReference type="PANTHER" id="PTHR10502:SF203">
    <property type="entry name" value="ANNEXIN"/>
    <property type="match status" value="1"/>
</dbReference>